<comment type="caution">
    <text evidence="3">The sequence shown here is derived from an EMBL/GenBank/DDBJ whole genome shotgun (WGS) entry which is preliminary data.</text>
</comment>
<sequence length="860" mass="88269">MYRPYFKAHPLALAFAGILANGLLTSPALAYELVWDGSGDSDNWFYSNNDFLHPNTNWLNNDPLLLPTAGDTLVFKGSTRLTPLNDGPDAMAINGITFAADAKAFTLNGNPIVSIGNIVNASRNLQTINMRIAIGADQIWDGGNIPGGFLQVNQFTDLGNHSLTLLRHAKVSAGNRPLILGETGYARLLVKGASTLDSVSAVIGDGWGSTAEMTVQGLGSKWTNRGNMNIGTHGKATLNILDSGSVISKSTSIGNGGKVTIDGLGSSWTNSDYLNVGYLGEGTLSVTNGGALNSGRSTIGDGTGHTSLVTIDGTGSKWTNQSLSIGVPGHGRLKITNGGAVISGESIIGAQGDGSLVVDSGGSVKSDKGTIGSTVGGVGVASINSQGSTWTIRDRLTVGNQGTGTLNVENGGKVESASTVIGNAIGGSGTVTVNGDGSQWRNQGDLFIGQGGQGLLNIENHGLVSVGGHFRILRTGVVNLSGGTFEVVNQDEVRPGPGGQFNWRAGTLSITGADGVTLGRNEIFSPVTTLTSGKTLAVSRSLNVNSGNLLWLNGGSVKAGTLALNGGQIVFDNGSHLDMNDIGTLSGYGKLASTVSGGTAANTIRANNGNLLLGDANSTQGFEFGGKLEVGSNQVTLLDKDKAHLGVSTILASGGKLITVNGADLGSGETLSYTGNASILGNFTNNGDVSGTDGVLTFLNDVNGAGGFNGSVAFHGDYNPGNSPAAIDFHGGDISFNATSVVTMEIFGKQAGSQYDQLLNIDHFDFNGTLALVFGGNFTPVAGDVFKLFDFAGFIGSFSPDRISVAGIDRKLLDFSNLAANGSLRVAAVPLPTAVWLFLSGLLGILAKSRRNIRHSARQS</sequence>
<dbReference type="SUPFAM" id="SSF51126">
    <property type="entry name" value="Pectin lyase-like"/>
    <property type="match status" value="1"/>
</dbReference>
<evidence type="ECO:0000313" key="4">
    <source>
        <dbReference type="Proteomes" id="UP000652176"/>
    </source>
</evidence>
<feature type="signal peptide" evidence="2">
    <location>
        <begin position="1"/>
        <end position="30"/>
    </location>
</feature>
<reference evidence="3 4" key="1">
    <citation type="submission" date="2020-09" db="EMBL/GenBank/DDBJ databases">
        <title>Methylomonas albis sp. nov. and Methylomonas fluvii sp. nov.: Two cold-adapted methanotrophs from the River Elbe and an amended description of Methylovulum psychrotolerans strain Eb1.</title>
        <authorList>
            <person name="Bussmann I.K."/>
            <person name="Klings K.-W."/>
            <person name="Warnstedt J."/>
            <person name="Hoppert M."/>
            <person name="Saborowski A."/>
            <person name="Horn F."/>
            <person name="Liebner S."/>
        </authorList>
    </citation>
    <scope>NUCLEOTIDE SEQUENCE [LARGE SCALE GENOMIC DNA]</scope>
    <source>
        <strain evidence="3 4">EbA</strain>
    </source>
</reference>
<dbReference type="Proteomes" id="UP000652176">
    <property type="component" value="Unassembled WGS sequence"/>
</dbReference>
<dbReference type="InterPro" id="IPR011050">
    <property type="entry name" value="Pectin_lyase_fold/virulence"/>
</dbReference>
<protein>
    <submittedName>
        <fullName evidence="3">Uncharacterized protein</fullName>
    </submittedName>
</protein>
<proteinExistence type="predicted"/>
<gene>
    <name evidence="3" type="ORF">IE877_14245</name>
</gene>
<keyword evidence="1" id="KW-0472">Membrane</keyword>
<dbReference type="InterPro" id="IPR030895">
    <property type="entry name" value="T5SS_PEPC_rpt"/>
</dbReference>
<keyword evidence="1" id="KW-1133">Transmembrane helix</keyword>
<evidence type="ECO:0000313" key="3">
    <source>
        <dbReference type="EMBL" id="MBD9357024.1"/>
    </source>
</evidence>
<feature type="chain" id="PRO_5047327758" evidence="2">
    <location>
        <begin position="31"/>
        <end position="860"/>
    </location>
</feature>
<dbReference type="EMBL" id="JACXSS010000001">
    <property type="protein sequence ID" value="MBD9357024.1"/>
    <property type="molecule type" value="Genomic_DNA"/>
</dbReference>
<keyword evidence="4" id="KW-1185">Reference proteome</keyword>
<dbReference type="RefSeq" id="WP_192375332.1">
    <property type="nucleotide sequence ID" value="NZ_CAJHIV010000001.1"/>
</dbReference>
<name>A0ABR9D483_9GAMM</name>
<accession>A0ABR9D483</accession>
<evidence type="ECO:0000256" key="1">
    <source>
        <dbReference type="SAM" id="Phobius"/>
    </source>
</evidence>
<keyword evidence="1" id="KW-0812">Transmembrane</keyword>
<feature type="transmembrane region" description="Helical" evidence="1">
    <location>
        <begin position="826"/>
        <end position="847"/>
    </location>
</feature>
<dbReference type="NCBIfam" id="TIGR04393">
    <property type="entry name" value="rpt_T5SS_PEPC"/>
    <property type="match status" value="5"/>
</dbReference>
<organism evidence="3 4">
    <name type="scientific">Methylomonas albis</name>
    <dbReference type="NCBI Taxonomy" id="1854563"/>
    <lineage>
        <taxon>Bacteria</taxon>
        <taxon>Pseudomonadati</taxon>
        <taxon>Pseudomonadota</taxon>
        <taxon>Gammaproteobacteria</taxon>
        <taxon>Methylococcales</taxon>
        <taxon>Methylococcaceae</taxon>
        <taxon>Methylomonas</taxon>
    </lineage>
</organism>
<evidence type="ECO:0000256" key="2">
    <source>
        <dbReference type="SAM" id="SignalP"/>
    </source>
</evidence>
<keyword evidence="2" id="KW-0732">Signal</keyword>